<dbReference type="EMBL" id="KN880654">
    <property type="protein sequence ID" value="KIY64104.1"/>
    <property type="molecule type" value="Genomic_DNA"/>
</dbReference>
<gene>
    <name evidence="2" type="ORF">CYLTODRAFT_493408</name>
</gene>
<dbReference type="GO" id="GO:0008474">
    <property type="term" value="F:palmitoyl-(protein) hydrolase activity"/>
    <property type="evidence" value="ECO:0007669"/>
    <property type="project" value="TreeGrafter"/>
</dbReference>
<evidence type="ECO:0000313" key="3">
    <source>
        <dbReference type="Proteomes" id="UP000054007"/>
    </source>
</evidence>
<feature type="domain" description="Serine aminopeptidase S33" evidence="1">
    <location>
        <begin position="110"/>
        <end position="240"/>
    </location>
</feature>
<evidence type="ECO:0000313" key="2">
    <source>
        <dbReference type="EMBL" id="KIY64104.1"/>
    </source>
</evidence>
<proteinExistence type="predicted"/>
<name>A0A0D7B1R1_9AGAR</name>
<organism evidence="2 3">
    <name type="scientific">Cylindrobasidium torrendii FP15055 ss-10</name>
    <dbReference type="NCBI Taxonomy" id="1314674"/>
    <lineage>
        <taxon>Eukaryota</taxon>
        <taxon>Fungi</taxon>
        <taxon>Dikarya</taxon>
        <taxon>Basidiomycota</taxon>
        <taxon>Agaricomycotina</taxon>
        <taxon>Agaricomycetes</taxon>
        <taxon>Agaricomycetidae</taxon>
        <taxon>Agaricales</taxon>
        <taxon>Marasmiineae</taxon>
        <taxon>Physalacriaceae</taxon>
        <taxon>Cylindrobasidium</taxon>
    </lineage>
</organism>
<reference evidence="2 3" key="1">
    <citation type="journal article" date="2015" name="Fungal Genet. Biol.">
        <title>Evolution of novel wood decay mechanisms in Agaricales revealed by the genome sequences of Fistulina hepatica and Cylindrobasidium torrendii.</title>
        <authorList>
            <person name="Floudas D."/>
            <person name="Held B.W."/>
            <person name="Riley R."/>
            <person name="Nagy L.G."/>
            <person name="Koehler G."/>
            <person name="Ransdell A.S."/>
            <person name="Younus H."/>
            <person name="Chow J."/>
            <person name="Chiniquy J."/>
            <person name="Lipzen A."/>
            <person name="Tritt A."/>
            <person name="Sun H."/>
            <person name="Haridas S."/>
            <person name="LaButti K."/>
            <person name="Ohm R.A."/>
            <person name="Kues U."/>
            <person name="Blanchette R.A."/>
            <person name="Grigoriev I.V."/>
            <person name="Minto R.E."/>
            <person name="Hibbett D.S."/>
        </authorList>
    </citation>
    <scope>NUCLEOTIDE SEQUENCE [LARGE SCALE GENOMIC DNA]</scope>
    <source>
        <strain evidence="2 3">FP15055 ss-10</strain>
    </source>
</reference>
<dbReference type="SUPFAM" id="SSF53474">
    <property type="entry name" value="alpha/beta-Hydrolases"/>
    <property type="match status" value="1"/>
</dbReference>
<keyword evidence="2" id="KW-0378">Hydrolase</keyword>
<protein>
    <submittedName>
        <fullName evidence="2">Alpha/beta-hydrolase</fullName>
    </submittedName>
</protein>
<dbReference type="GO" id="GO:0016020">
    <property type="term" value="C:membrane"/>
    <property type="evidence" value="ECO:0007669"/>
    <property type="project" value="TreeGrafter"/>
</dbReference>
<accession>A0A0D7B1R1</accession>
<dbReference type="InterPro" id="IPR000073">
    <property type="entry name" value="AB_hydrolase_1"/>
</dbReference>
<dbReference type="InterPro" id="IPR022742">
    <property type="entry name" value="Hydrolase_4"/>
</dbReference>
<dbReference type="OrthoDB" id="10249433at2759"/>
<dbReference type="AlphaFoldDB" id="A0A0D7B1R1"/>
<dbReference type="Pfam" id="PF12146">
    <property type="entry name" value="Hydrolase_4"/>
    <property type="match status" value="1"/>
</dbReference>
<dbReference type="PANTHER" id="PTHR12277:SF81">
    <property type="entry name" value="PROTEIN ABHD13"/>
    <property type="match status" value="1"/>
</dbReference>
<keyword evidence="3" id="KW-1185">Reference proteome</keyword>
<dbReference type="InterPro" id="IPR029058">
    <property type="entry name" value="AB_hydrolase_fold"/>
</dbReference>
<dbReference type="Gene3D" id="3.40.50.1820">
    <property type="entry name" value="alpha/beta hydrolase"/>
    <property type="match status" value="1"/>
</dbReference>
<dbReference type="STRING" id="1314674.A0A0D7B1R1"/>
<evidence type="ECO:0000259" key="1">
    <source>
        <dbReference type="Pfam" id="PF12146"/>
    </source>
</evidence>
<dbReference type="Proteomes" id="UP000054007">
    <property type="component" value="Unassembled WGS sequence"/>
</dbReference>
<dbReference type="PRINTS" id="PR00111">
    <property type="entry name" value="ABHYDROLASE"/>
</dbReference>
<dbReference type="PANTHER" id="PTHR12277">
    <property type="entry name" value="ALPHA/BETA HYDROLASE DOMAIN-CONTAINING PROTEIN"/>
    <property type="match status" value="1"/>
</dbReference>
<sequence>MSAERLADDYSLSAGRSPVTGACFPTSITSTHTGLGIPAVFYMPGILSKILCYGQYFCIYPAAYDSEEERRRAVDPLLFQLGDIGVDIPTSNNAVLKCFLLKQTKLPVAAGTIIMFHGNGYHAWSYITCGMKFCEELGFNVLMVEYRGYGASTGSPSEHRLRRDSQAALDFVISRDDLPGPIVLHGHSMGGAVTIDLAYRNPQTINAIILENTFLSIPTMASLMPIVQHLTWFIHQRWNSAKKIQMIPRKIPILFLSGTSDEVVPAEHMIRLYDIASARDPTSAAIIQDIFKSFPRGTHADTWIQRDYLQSISTFLRSIVSVT</sequence>